<sequence>MGYLGLLRSPYVTRLLMGTLVGRLPSAMAALAIPLLLRWNGAGYAFIGMVAGTFAIATAVGGPMLGRLVDQVGQPRVLVPAAVASGAGLIAIAVSPSEPAVVFAGALLAGGATPPLEPCLRALWPDVVAPGKLESAYALDSASQQLVFVGGPLVVGGCAAVGSPAGAMWLGALLGAFGVLVVVTAPPTRRWSAPARPAHWLGPLRSHGLVVLLVGLTGVGIAIGSLNVLVVSYAERHTMAGGAATLLALNAAGALIGGLVYGSVRWPSPPPRRILPLTVGLAGGYALLCLVPSPPYMAALMLVTGLFLAPVLTAAFVMVGSLTPAGTVTEAFAWLVTLMTTGMALGSTIVGIVLERSTESWAAACGVLGVCVSVLVLLIWRRHLVVDVAGRPDATMSAA</sequence>
<protein>
    <submittedName>
        <fullName evidence="7">MFS transporter</fullName>
    </submittedName>
</protein>
<dbReference type="Proteomes" id="UP001499930">
    <property type="component" value="Unassembled WGS sequence"/>
</dbReference>
<feature type="transmembrane region" description="Helical" evidence="5">
    <location>
        <begin position="77"/>
        <end position="94"/>
    </location>
</feature>
<evidence type="ECO:0000256" key="4">
    <source>
        <dbReference type="ARBA" id="ARBA00023136"/>
    </source>
</evidence>
<dbReference type="SUPFAM" id="SSF103473">
    <property type="entry name" value="MFS general substrate transporter"/>
    <property type="match status" value="1"/>
</dbReference>
<feature type="transmembrane region" description="Helical" evidence="5">
    <location>
        <begin position="168"/>
        <end position="188"/>
    </location>
</feature>
<evidence type="ECO:0000259" key="6">
    <source>
        <dbReference type="PROSITE" id="PS50850"/>
    </source>
</evidence>
<feature type="transmembrane region" description="Helical" evidence="5">
    <location>
        <begin position="331"/>
        <end position="354"/>
    </location>
</feature>
<proteinExistence type="predicted"/>
<dbReference type="RefSeq" id="WP_344887385.1">
    <property type="nucleotide sequence ID" value="NZ_BAAAWD010000002.1"/>
</dbReference>
<name>A0ABP6K6Z9_9ACTN</name>
<dbReference type="Pfam" id="PF07690">
    <property type="entry name" value="MFS_1"/>
    <property type="match status" value="1"/>
</dbReference>
<keyword evidence="3 5" id="KW-1133">Transmembrane helix</keyword>
<keyword evidence="8" id="KW-1185">Reference proteome</keyword>
<dbReference type="EMBL" id="BAAAWD010000002">
    <property type="protein sequence ID" value="GAA2987715.1"/>
    <property type="molecule type" value="Genomic_DNA"/>
</dbReference>
<evidence type="ECO:0000256" key="2">
    <source>
        <dbReference type="ARBA" id="ARBA00022692"/>
    </source>
</evidence>
<gene>
    <name evidence="7" type="ORF">GCM10017559_04410</name>
</gene>
<keyword evidence="2 5" id="KW-0812">Transmembrane</keyword>
<evidence type="ECO:0000256" key="3">
    <source>
        <dbReference type="ARBA" id="ARBA00022989"/>
    </source>
</evidence>
<dbReference type="InterPro" id="IPR020846">
    <property type="entry name" value="MFS_dom"/>
</dbReference>
<feature type="transmembrane region" description="Helical" evidence="5">
    <location>
        <begin position="209"/>
        <end position="234"/>
    </location>
</feature>
<feature type="transmembrane region" description="Helical" evidence="5">
    <location>
        <begin position="360"/>
        <end position="380"/>
    </location>
</feature>
<feature type="transmembrane region" description="Helical" evidence="5">
    <location>
        <begin position="12"/>
        <end position="37"/>
    </location>
</feature>
<evidence type="ECO:0000256" key="5">
    <source>
        <dbReference type="SAM" id="Phobius"/>
    </source>
</evidence>
<dbReference type="InterPro" id="IPR036259">
    <property type="entry name" value="MFS_trans_sf"/>
</dbReference>
<comment type="caution">
    <text evidence="7">The sequence shown here is derived from an EMBL/GenBank/DDBJ whole genome shotgun (WGS) entry which is preliminary data.</text>
</comment>
<dbReference type="PANTHER" id="PTHR23542:SF1">
    <property type="entry name" value="MAJOR FACILITATOR SUPERFAMILY (MFS) PROFILE DOMAIN-CONTAINING PROTEIN"/>
    <property type="match status" value="1"/>
</dbReference>
<accession>A0ABP6K6Z9</accession>
<keyword evidence="4 5" id="KW-0472">Membrane</keyword>
<evidence type="ECO:0000256" key="1">
    <source>
        <dbReference type="ARBA" id="ARBA00004651"/>
    </source>
</evidence>
<dbReference type="PANTHER" id="PTHR23542">
    <property type="match status" value="1"/>
</dbReference>
<feature type="transmembrane region" description="Helical" evidence="5">
    <location>
        <begin position="299"/>
        <end position="319"/>
    </location>
</feature>
<evidence type="ECO:0000313" key="7">
    <source>
        <dbReference type="EMBL" id="GAA2987715.1"/>
    </source>
</evidence>
<dbReference type="InterPro" id="IPR011701">
    <property type="entry name" value="MFS"/>
</dbReference>
<dbReference type="PROSITE" id="PS50850">
    <property type="entry name" value="MFS"/>
    <property type="match status" value="1"/>
</dbReference>
<feature type="transmembrane region" description="Helical" evidence="5">
    <location>
        <begin position="240"/>
        <end position="262"/>
    </location>
</feature>
<organism evidence="7 8">
    <name type="scientific">Streptosporangium longisporum</name>
    <dbReference type="NCBI Taxonomy" id="46187"/>
    <lineage>
        <taxon>Bacteria</taxon>
        <taxon>Bacillati</taxon>
        <taxon>Actinomycetota</taxon>
        <taxon>Actinomycetes</taxon>
        <taxon>Streptosporangiales</taxon>
        <taxon>Streptosporangiaceae</taxon>
        <taxon>Streptosporangium</taxon>
    </lineage>
</organism>
<reference evidence="8" key="1">
    <citation type="journal article" date="2019" name="Int. J. Syst. Evol. Microbiol.">
        <title>The Global Catalogue of Microorganisms (GCM) 10K type strain sequencing project: providing services to taxonomists for standard genome sequencing and annotation.</title>
        <authorList>
            <consortium name="The Broad Institute Genomics Platform"/>
            <consortium name="The Broad Institute Genome Sequencing Center for Infectious Disease"/>
            <person name="Wu L."/>
            <person name="Ma J."/>
        </authorList>
    </citation>
    <scope>NUCLEOTIDE SEQUENCE [LARGE SCALE GENOMIC DNA]</scope>
    <source>
        <strain evidence="8">JCM 3106</strain>
    </source>
</reference>
<evidence type="ECO:0000313" key="8">
    <source>
        <dbReference type="Proteomes" id="UP001499930"/>
    </source>
</evidence>
<dbReference type="Gene3D" id="1.20.1250.20">
    <property type="entry name" value="MFS general substrate transporter like domains"/>
    <property type="match status" value="1"/>
</dbReference>
<feature type="transmembrane region" description="Helical" evidence="5">
    <location>
        <begin position="43"/>
        <end position="65"/>
    </location>
</feature>
<comment type="subcellular location">
    <subcellularLocation>
        <location evidence="1">Cell membrane</location>
        <topology evidence="1">Multi-pass membrane protein</topology>
    </subcellularLocation>
</comment>
<feature type="transmembrane region" description="Helical" evidence="5">
    <location>
        <begin position="274"/>
        <end position="293"/>
    </location>
</feature>
<feature type="domain" description="Major facilitator superfamily (MFS) profile" evidence="6">
    <location>
        <begin position="208"/>
        <end position="399"/>
    </location>
</feature>